<dbReference type="InterPro" id="IPR004046">
    <property type="entry name" value="GST_C"/>
</dbReference>
<protein>
    <submittedName>
        <fullName evidence="4">Glutathione S-transferase</fullName>
    </submittedName>
</protein>
<dbReference type="SFLD" id="SFLDG00358">
    <property type="entry name" value="Main_(cytGST)"/>
    <property type="match status" value="1"/>
</dbReference>
<dbReference type="Pfam" id="PF00043">
    <property type="entry name" value="GST_C"/>
    <property type="match status" value="1"/>
</dbReference>
<gene>
    <name evidence="4" type="ORF">SAMN05877838_3013</name>
</gene>
<evidence type="ECO:0000256" key="1">
    <source>
        <dbReference type="RuleBase" id="RU003494"/>
    </source>
</evidence>
<feature type="domain" description="GST C-terminal" evidence="3">
    <location>
        <begin position="90"/>
        <end position="216"/>
    </location>
</feature>
<dbReference type="PROSITE" id="PS50404">
    <property type="entry name" value="GST_NTER"/>
    <property type="match status" value="1"/>
</dbReference>
<dbReference type="SUPFAM" id="SSF47616">
    <property type="entry name" value="GST C-terminal domain-like"/>
    <property type="match status" value="1"/>
</dbReference>
<proteinExistence type="inferred from homology"/>
<evidence type="ECO:0000259" key="3">
    <source>
        <dbReference type="PROSITE" id="PS50405"/>
    </source>
</evidence>
<evidence type="ECO:0000313" key="4">
    <source>
        <dbReference type="EMBL" id="SOE18099.1"/>
    </source>
</evidence>
<dbReference type="GO" id="GO:0016740">
    <property type="term" value="F:transferase activity"/>
    <property type="evidence" value="ECO:0007669"/>
    <property type="project" value="UniProtKB-KW"/>
</dbReference>
<dbReference type="InterPro" id="IPR036249">
    <property type="entry name" value="Thioredoxin-like_sf"/>
</dbReference>
<dbReference type="Gene3D" id="3.40.30.10">
    <property type="entry name" value="Glutaredoxin"/>
    <property type="match status" value="1"/>
</dbReference>
<dbReference type="PANTHER" id="PTHR44051:SF2">
    <property type="entry name" value="HYPOTHETICAL GLUTATHIONE S-TRANSFERASE LIKE PROTEIN"/>
    <property type="match status" value="1"/>
</dbReference>
<dbReference type="SFLD" id="SFLDS00019">
    <property type="entry name" value="Glutathione_Transferase_(cytos"/>
    <property type="match status" value="1"/>
</dbReference>
<dbReference type="EMBL" id="OCPC01000004">
    <property type="protein sequence ID" value="SOE18099.1"/>
    <property type="molecule type" value="Genomic_DNA"/>
</dbReference>
<evidence type="ECO:0000313" key="5">
    <source>
        <dbReference type="Proteomes" id="UP000219465"/>
    </source>
</evidence>
<dbReference type="PANTHER" id="PTHR44051">
    <property type="entry name" value="GLUTATHIONE S-TRANSFERASE-RELATED"/>
    <property type="match status" value="1"/>
</dbReference>
<reference evidence="5" key="1">
    <citation type="submission" date="2017-08" db="EMBL/GenBank/DDBJ databases">
        <authorList>
            <person name="Varghese N."/>
            <person name="Submissions S."/>
        </authorList>
    </citation>
    <scope>NUCLEOTIDE SEQUENCE [LARGE SCALE GENOMIC DNA]</scope>
    <source>
        <strain evidence="5">KCTC 23107</strain>
    </source>
</reference>
<keyword evidence="4" id="KW-0808">Transferase</keyword>
<dbReference type="Gene3D" id="1.20.1050.10">
    <property type="match status" value="1"/>
</dbReference>
<feature type="domain" description="GST N-terminal" evidence="2">
    <location>
        <begin position="2"/>
        <end position="87"/>
    </location>
</feature>
<dbReference type="SFLD" id="SFLDG01150">
    <property type="entry name" value="Main.1:_Beta-like"/>
    <property type="match status" value="1"/>
</dbReference>
<dbReference type="InterPro" id="IPR036282">
    <property type="entry name" value="Glutathione-S-Trfase_C_sf"/>
</dbReference>
<sequence length="217" mass="24670">MTDFTLDCFMESGNAYKAALMLELSSANWTPRRVAFFTGQTRSPEYREMNVMGEVPVMTHHKVDGEVLLSQSGAILDYLSLEFDRFGPANESERREILRWMFWDNHKLTSYVATYRFMNLFMKKTDDPVTLFFRARAEGAFKVLDAHLAGRDFVVSGHPTIADLSLCGYLYWPEQIGMDLTAYPNIAAWLDRIAALPGYKRPEELMPSGQDPATATA</sequence>
<dbReference type="InterPro" id="IPR010987">
    <property type="entry name" value="Glutathione-S-Trfase_C-like"/>
</dbReference>
<dbReference type="AlphaFoldDB" id="A0A286IFI6"/>
<name>A0A286IFI6_9HYPH</name>
<dbReference type="InterPro" id="IPR040079">
    <property type="entry name" value="Glutathione_S-Trfase"/>
</dbReference>
<dbReference type="SUPFAM" id="SSF52833">
    <property type="entry name" value="Thioredoxin-like"/>
    <property type="match status" value="1"/>
</dbReference>
<dbReference type="Pfam" id="PF02798">
    <property type="entry name" value="GST_N"/>
    <property type="match status" value="1"/>
</dbReference>
<comment type="similarity">
    <text evidence="1">Belongs to the GST superfamily.</text>
</comment>
<evidence type="ECO:0000259" key="2">
    <source>
        <dbReference type="PROSITE" id="PS50404"/>
    </source>
</evidence>
<organism evidence="4 5">
    <name type="scientific">Hoeflea halophila</name>
    <dbReference type="NCBI Taxonomy" id="714899"/>
    <lineage>
        <taxon>Bacteria</taxon>
        <taxon>Pseudomonadati</taxon>
        <taxon>Pseudomonadota</taxon>
        <taxon>Alphaproteobacteria</taxon>
        <taxon>Hyphomicrobiales</taxon>
        <taxon>Rhizobiaceae</taxon>
        <taxon>Hoeflea</taxon>
    </lineage>
</organism>
<dbReference type="RefSeq" id="WP_097108563.1">
    <property type="nucleotide sequence ID" value="NZ_OCPC01000004.1"/>
</dbReference>
<keyword evidence="5" id="KW-1185">Reference proteome</keyword>
<dbReference type="InterPro" id="IPR004045">
    <property type="entry name" value="Glutathione_S-Trfase_N"/>
</dbReference>
<dbReference type="PROSITE" id="PS50405">
    <property type="entry name" value="GST_CTER"/>
    <property type="match status" value="1"/>
</dbReference>
<dbReference type="OrthoDB" id="9810080at2"/>
<accession>A0A286IFI6</accession>
<dbReference type="Proteomes" id="UP000219465">
    <property type="component" value="Unassembled WGS sequence"/>
</dbReference>